<gene>
    <name evidence="1" type="ORF">QFC24_002670</name>
</gene>
<evidence type="ECO:0000313" key="2">
    <source>
        <dbReference type="Proteomes" id="UP001234202"/>
    </source>
</evidence>
<reference evidence="1" key="1">
    <citation type="submission" date="2023-04" db="EMBL/GenBank/DDBJ databases">
        <title>Draft Genome sequencing of Naganishia species isolated from polar environments using Oxford Nanopore Technology.</title>
        <authorList>
            <person name="Leo P."/>
            <person name="Venkateswaran K."/>
        </authorList>
    </citation>
    <scope>NUCLEOTIDE SEQUENCE</scope>
    <source>
        <strain evidence="1">DBVPG 5303</strain>
    </source>
</reference>
<proteinExistence type="predicted"/>
<comment type="caution">
    <text evidence="1">The sequence shown here is derived from an EMBL/GenBank/DDBJ whole genome shotgun (WGS) entry which is preliminary data.</text>
</comment>
<dbReference type="Proteomes" id="UP001234202">
    <property type="component" value="Unassembled WGS sequence"/>
</dbReference>
<organism evidence="1 2">
    <name type="scientific">Naganishia onofrii</name>
    <dbReference type="NCBI Taxonomy" id="1851511"/>
    <lineage>
        <taxon>Eukaryota</taxon>
        <taxon>Fungi</taxon>
        <taxon>Dikarya</taxon>
        <taxon>Basidiomycota</taxon>
        <taxon>Agaricomycotina</taxon>
        <taxon>Tremellomycetes</taxon>
        <taxon>Filobasidiales</taxon>
        <taxon>Filobasidiaceae</taxon>
        <taxon>Naganishia</taxon>
    </lineage>
</organism>
<keyword evidence="2" id="KW-1185">Reference proteome</keyword>
<accession>A0ACC2XQG8</accession>
<evidence type="ECO:0000313" key="1">
    <source>
        <dbReference type="EMBL" id="KAJ9125886.1"/>
    </source>
</evidence>
<sequence>MSSIYPTSYAGSPASPRSSAITPLESPARHFRQASSDNRFESIQYRKNSDFSPGRPSFSGFSQYGGTSMSRQGSYASAAPSDATIQYRPSDMSRRGTALTIATQQSPYAGNRPSIRKRASAKDGNWATMDPDEVFRRLHVAEVKKVESQLRTTADGKQAELRTMVSERYRDLLLSTTQIASIHDSSLKLSQTLKRIEALCSNPRHTSDTSTEAGAAGREENDGILLMKSGKKDTTKVSMDRKREVMQEQSGDDIMRQLPSAAAVKLLLDAPETLYRLLSTRSYLEAAFLWLLARTVKEYMLSSQQESLNDDYNNVYTPLVQKQWETLMPLRSQVVLKATSSMRDLKRNLRPGQEQDRITFIQTLLAVMLLDSNTASDVLNIFLSQRGRAIEDIFTASQLIRPNVSFVGNASSVEKQEVITPTTRTKARHTRQASRLDAAQILRELSPAPPGAQGALVQPAESGKVGKKHIKRKIVRDRISKALLDTVKCIASTVGMAKSTYLAGKDATSGSSLLEDALVRVQQGERMANTSQKQQALRSTHLTIRSDKSLGLASTSPNNSAFSSSPYISTSSMLRTLPSSQMLITYLPDNVQTFTPFISSDAKSGDEKHRQITDKLDAWVSETLQALAPRIDIWLNRLDSIADIWKIRSQLLRLLDEILPNEAIALSAEQVGQIRKVAQTAFESRTKALWRLLLEELVKSTTSGLQDSLGKIKTHDDTSITDLHPSLMYFSSPIHFPSASMGAFMPNSDMQSSFINTELPTFRADIRIRLSHRTHLLHERLNALESTISRLQADVSILNRHKQGHGLAQIYNSELKGTIRNIVQLLRDTLEDLEGHTSSDPISVDQAMFIGRFALHMHSLEALLSGSGPANLMDDKTRQSLLEVYDQSTTAWKERTLEDALQIFRKSFETIDSGEDAEVSPSVFNALTDIAAAILDSGIIQPYSIELQKDVAIEFANRAKRAMEETDPTHQRDGRVKDMALLSYIAGTATTEQIDLALGYIKKVQLLLQPVLQHTIPVPSANPRPGKATSEGRQAILLPFGQAPLSHDYVSPTSVMKPSARFAMLSIL</sequence>
<name>A0ACC2XQG8_9TREE</name>
<dbReference type="EMBL" id="JASBWV010000007">
    <property type="protein sequence ID" value="KAJ9125886.1"/>
    <property type="molecule type" value="Genomic_DNA"/>
</dbReference>
<protein>
    <submittedName>
        <fullName evidence="1">Uncharacterized protein</fullName>
    </submittedName>
</protein>